<dbReference type="SUPFAM" id="SSF52540">
    <property type="entry name" value="P-loop containing nucleoside triphosphate hydrolases"/>
    <property type="match status" value="1"/>
</dbReference>
<dbReference type="GO" id="GO:0005524">
    <property type="term" value="F:ATP binding"/>
    <property type="evidence" value="ECO:0007669"/>
    <property type="project" value="UniProtKB-KW"/>
</dbReference>
<proteinExistence type="inferred from homology"/>
<evidence type="ECO:0000256" key="4">
    <source>
        <dbReference type="ARBA" id="ARBA00022840"/>
    </source>
</evidence>
<feature type="domain" description="ABC transporter" evidence="5">
    <location>
        <begin position="7"/>
        <end position="236"/>
    </location>
</feature>
<dbReference type="InterPro" id="IPR027417">
    <property type="entry name" value="P-loop_NTPase"/>
</dbReference>
<dbReference type="AlphaFoldDB" id="A0A8J2Z3D1"/>
<dbReference type="InterPro" id="IPR050153">
    <property type="entry name" value="Metal_Ion_Import_ABC"/>
</dbReference>
<dbReference type="OrthoDB" id="9780942at2"/>
<accession>A0A8J2Z3D1</accession>
<evidence type="ECO:0000313" key="6">
    <source>
        <dbReference type="EMBL" id="GGF90657.1"/>
    </source>
</evidence>
<evidence type="ECO:0000256" key="3">
    <source>
        <dbReference type="ARBA" id="ARBA00022741"/>
    </source>
</evidence>
<dbReference type="PANTHER" id="PTHR42734:SF17">
    <property type="entry name" value="METAL TRANSPORT SYSTEM ATP-BINDING PROTEIN TM_0124-RELATED"/>
    <property type="match status" value="1"/>
</dbReference>
<evidence type="ECO:0000256" key="1">
    <source>
        <dbReference type="ARBA" id="ARBA00005417"/>
    </source>
</evidence>
<protein>
    <submittedName>
        <fullName evidence="6">ABC transporter ATP-binding protein</fullName>
    </submittedName>
</protein>
<evidence type="ECO:0000256" key="2">
    <source>
        <dbReference type="ARBA" id="ARBA00022448"/>
    </source>
</evidence>
<keyword evidence="4 6" id="KW-0067">ATP-binding</keyword>
<comment type="caution">
    <text evidence="6">The sequence shown here is derived from an EMBL/GenBank/DDBJ whole genome shotgun (WGS) entry which is preliminary data.</text>
</comment>
<keyword evidence="2" id="KW-0813">Transport</keyword>
<dbReference type="GO" id="GO:0016887">
    <property type="term" value="F:ATP hydrolysis activity"/>
    <property type="evidence" value="ECO:0007669"/>
    <property type="project" value="InterPro"/>
</dbReference>
<dbReference type="Gene3D" id="3.40.50.300">
    <property type="entry name" value="P-loop containing nucleotide triphosphate hydrolases"/>
    <property type="match status" value="1"/>
</dbReference>
<dbReference type="SMART" id="SM00382">
    <property type="entry name" value="AAA"/>
    <property type="match status" value="1"/>
</dbReference>
<sequence>MRDTIIIQCSDLVIGHSAQAPLCKPFNLTIYQNQWLGIVGENGTGKSTFLKTILGFESPIAGSLTLFSQAIGKNNQLISYIPQERELNLNPNISALTLIKSSFNANRLGLPAFGKGVKQKAHDILELVGALHYAKKPFETLSGGQKKRIYLAQALINNPKLLLLDEPLSDLDPQAKQDFIQALKTIHAQQNITLLIISHDMHEIAHELDNFIHFKNQHVHLCQKLPCLKEDRSVIL</sequence>
<dbReference type="Pfam" id="PF00005">
    <property type="entry name" value="ABC_tran"/>
    <property type="match status" value="1"/>
</dbReference>
<reference evidence="6" key="1">
    <citation type="journal article" date="2014" name="Int. J. Syst. Evol. Microbiol.">
        <title>Complete genome sequence of Corynebacterium casei LMG S-19264T (=DSM 44701T), isolated from a smear-ripened cheese.</title>
        <authorList>
            <consortium name="US DOE Joint Genome Institute (JGI-PGF)"/>
            <person name="Walter F."/>
            <person name="Albersmeier A."/>
            <person name="Kalinowski J."/>
            <person name="Ruckert C."/>
        </authorList>
    </citation>
    <scope>NUCLEOTIDE SEQUENCE</scope>
    <source>
        <strain evidence="6">CGMCC 1.15758</strain>
    </source>
</reference>
<keyword evidence="3" id="KW-0547">Nucleotide-binding</keyword>
<evidence type="ECO:0000259" key="5">
    <source>
        <dbReference type="PROSITE" id="PS50893"/>
    </source>
</evidence>
<dbReference type="Proteomes" id="UP000636949">
    <property type="component" value="Unassembled WGS sequence"/>
</dbReference>
<dbReference type="InterPro" id="IPR003593">
    <property type="entry name" value="AAA+_ATPase"/>
</dbReference>
<organism evidence="6 7">
    <name type="scientific">Cysteiniphilum litorale</name>
    <dbReference type="NCBI Taxonomy" id="2056700"/>
    <lineage>
        <taxon>Bacteria</taxon>
        <taxon>Pseudomonadati</taxon>
        <taxon>Pseudomonadota</taxon>
        <taxon>Gammaproteobacteria</taxon>
        <taxon>Thiotrichales</taxon>
        <taxon>Fastidiosibacteraceae</taxon>
        <taxon>Cysteiniphilum</taxon>
    </lineage>
</organism>
<evidence type="ECO:0000313" key="7">
    <source>
        <dbReference type="Proteomes" id="UP000636949"/>
    </source>
</evidence>
<dbReference type="PANTHER" id="PTHR42734">
    <property type="entry name" value="METAL TRANSPORT SYSTEM ATP-BINDING PROTEIN TM_0124-RELATED"/>
    <property type="match status" value="1"/>
</dbReference>
<dbReference type="PROSITE" id="PS50893">
    <property type="entry name" value="ABC_TRANSPORTER_2"/>
    <property type="match status" value="1"/>
</dbReference>
<dbReference type="InterPro" id="IPR003439">
    <property type="entry name" value="ABC_transporter-like_ATP-bd"/>
</dbReference>
<comment type="similarity">
    <text evidence="1">Belongs to the ABC transporter superfamily.</text>
</comment>
<reference evidence="6" key="2">
    <citation type="submission" date="2020-09" db="EMBL/GenBank/DDBJ databases">
        <authorList>
            <person name="Sun Q."/>
            <person name="Zhou Y."/>
        </authorList>
    </citation>
    <scope>NUCLEOTIDE SEQUENCE</scope>
    <source>
        <strain evidence="6">CGMCC 1.15758</strain>
    </source>
</reference>
<keyword evidence="7" id="KW-1185">Reference proteome</keyword>
<gene>
    <name evidence="6" type="ORF">GCM10010995_04970</name>
</gene>
<name>A0A8J2Z3D1_9GAMM</name>
<dbReference type="EMBL" id="BMJS01000003">
    <property type="protein sequence ID" value="GGF90657.1"/>
    <property type="molecule type" value="Genomic_DNA"/>
</dbReference>